<dbReference type="EC" id="6.3.3.2" evidence="5"/>
<dbReference type="RefSeq" id="WP_085011440.1">
    <property type="nucleotide sequence ID" value="NZ_NAAD01000021.1"/>
</dbReference>
<evidence type="ECO:0000256" key="5">
    <source>
        <dbReference type="RuleBase" id="RU361279"/>
    </source>
</evidence>
<dbReference type="GO" id="GO:0046872">
    <property type="term" value="F:metal ion binding"/>
    <property type="evidence" value="ECO:0007669"/>
    <property type="project" value="UniProtKB-KW"/>
</dbReference>
<dbReference type="EMBL" id="NAAD01000021">
    <property type="protein sequence ID" value="ORJ57124.1"/>
    <property type="molecule type" value="Genomic_DNA"/>
</dbReference>
<dbReference type="GO" id="GO:0009396">
    <property type="term" value="P:folic acid-containing compound biosynthetic process"/>
    <property type="evidence" value="ECO:0007669"/>
    <property type="project" value="TreeGrafter"/>
</dbReference>
<dbReference type="InterPro" id="IPR024185">
    <property type="entry name" value="FTHF_cligase-like_sf"/>
</dbReference>
<dbReference type="GO" id="GO:0005524">
    <property type="term" value="F:ATP binding"/>
    <property type="evidence" value="ECO:0007669"/>
    <property type="project" value="UniProtKB-KW"/>
</dbReference>
<keyword evidence="3 4" id="KW-0067">ATP-binding</keyword>
<dbReference type="SUPFAM" id="SSF100950">
    <property type="entry name" value="NagB/RpiA/CoA transferase-like"/>
    <property type="match status" value="1"/>
</dbReference>
<keyword evidence="2 4" id="KW-0547">Nucleotide-binding</keyword>
<feature type="binding site" evidence="4">
    <location>
        <position position="53"/>
    </location>
    <ligand>
        <name>substrate</name>
    </ligand>
</feature>
<keyword evidence="6" id="KW-0436">Ligase</keyword>
<evidence type="ECO:0000256" key="4">
    <source>
        <dbReference type="PIRSR" id="PIRSR006806-1"/>
    </source>
</evidence>
<feature type="binding site" evidence="4">
    <location>
        <begin position="133"/>
        <end position="141"/>
    </location>
    <ligand>
        <name>ATP</name>
        <dbReference type="ChEBI" id="CHEBI:30616"/>
    </ligand>
</feature>
<keyword evidence="7" id="KW-1185">Reference proteome</keyword>
<dbReference type="PANTHER" id="PTHR23407">
    <property type="entry name" value="ATPASE INHIBITOR/5-FORMYLTETRAHYDROFOLATE CYCLO-LIGASE"/>
    <property type="match status" value="1"/>
</dbReference>
<keyword evidence="5" id="KW-0479">Metal-binding</keyword>
<accession>A0A1X0XW61</accession>
<comment type="similarity">
    <text evidence="1 5">Belongs to the 5-formyltetrahydrofolate cyclo-ligase family.</text>
</comment>
<dbReference type="InterPro" id="IPR002698">
    <property type="entry name" value="FTHF_cligase"/>
</dbReference>
<keyword evidence="5" id="KW-0460">Magnesium</keyword>
<dbReference type="Gene3D" id="3.40.50.10420">
    <property type="entry name" value="NagB/RpiA/CoA transferase-like"/>
    <property type="match status" value="1"/>
</dbReference>
<evidence type="ECO:0000313" key="6">
    <source>
        <dbReference type="EMBL" id="ORJ57124.1"/>
    </source>
</evidence>
<dbReference type="STRING" id="1969733.B5V00_13990"/>
<dbReference type="GO" id="GO:0030272">
    <property type="term" value="F:5-formyltetrahydrofolate cyclo-ligase activity"/>
    <property type="evidence" value="ECO:0007669"/>
    <property type="project" value="UniProtKB-EC"/>
</dbReference>
<sequence length="191" mass="21620">MKKQLRKNVLRERMELNSHEVAARSRAVCERLLQMPEFCRAETVKFFISFRNEVATGDVIRQALDFGKRVVVPVTDVVGRKMVPSRIERYPQDLHPGAFGILEPAAEKVCPVSPREIDFVAVPGVAFDLAGNRLGYGGGFYDRFLPGLKPEATLVGLAFELQIKEHVYPELHDCPVDWIITEKRLIRCLAD</sequence>
<dbReference type="AlphaFoldDB" id="A0A1X0XW61"/>
<dbReference type="PANTHER" id="PTHR23407:SF1">
    <property type="entry name" value="5-FORMYLTETRAHYDROFOLATE CYCLO-LIGASE"/>
    <property type="match status" value="1"/>
</dbReference>
<feature type="binding site" evidence="4">
    <location>
        <begin position="2"/>
        <end position="6"/>
    </location>
    <ligand>
        <name>ATP</name>
        <dbReference type="ChEBI" id="CHEBI:30616"/>
    </ligand>
</feature>
<dbReference type="InterPro" id="IPR037171">
    <property type="entry name" value="NagB/RpiA_transferase-like"/>
</dbReference>
<evidence type="ECO:0000313" key="7">
    <source>
        <dbReference type="Proteomes" id="UP000193136"/>
    </source>
</evidence>
<dbReference type="GO" id="GO:0035999">
    <property type="term" value="P:tetrahydrofolate interconversion"/>
    <property type="evidence" value="ECO:0007669"/>
    <property type="project" value="TreeGrafter"/>
</dbReference>
<dbReference type="NCBIfam" id="TIGR02727">
    <property type="entry name" value="MTHFS_bact"/>
    <property type="match status" value="1"/>
</dbReference>
<proteinExistence type="inferred from homology"/>
<gene>
    <name evidence="6" type="ORF">B5V00_13990</name>
</gene>
<dbReference type="Pfam" id="PF01812">
    <property type="entry name" value="5-FTHF_cyc-lig"/>
    <property type="match status" value="1"/>
</dbReference>
<comment type="catalytic activity">
    <reaction evidence="5">
        <text>(6S)-5-formyl-5,6,7,8-tetrahydrofolate + ATP = (6R)-5,10-methenyltetrahydrofolate + ADP + phosphate</text>
        <dbReference type="Rhea" id="RHEA:10488"/>
        <dbReference type="ChEBI" id="CHEBI:30616"/>
        <dbReference type="ChEBI" id="CHEBI:43474"/>
        <dbReference type="ChEBI" id="CHEBI:57455"/>
        <dbReference type="ChEBI" id="CHEBI:57457"/>
        <dbReference type="ChEBI" id="CHEBI:456216"/>
        <dbReference type="EC" id="6.3.3.2"/>
    </reaction>
</comment>
<comment type="caution">
    <text evidence="6">The sequence shown here is derived from an EMBL/GenBank/DDBJ whole genome shotgun (WGS) entry which is preliminary data.</text>
</comment>
<dbReference type="OrthoDB" id="9801938at2"/>
<dbReference type="Proteomes" id="UP000193136">
    <property type="component" value="Unassembled WGS sequence"/>
</dbReference>
<dbReference type="PIRSF" id="PIRSF006806">
    <property type="entry name" value="FTHF_cligase"/>
    <property type="match status" value="1"/>
</dbReference>
<evidence type="ECO:0000256" key="3">
    <source>
        <dbReference type="ARBA" id="ARBA00022840"/>
    </source>
</evidence>
<name>A0A1X0XW61_9BACT</name>
<comment type="cofactor">
    <cofactor evidence="5">
        <name>Mg(2+)</name>
        <dbReference type="ChEBI" id="CHEBI:18420"/>
    </cofactor>
</comment>
<organism evidence="6 7">
    <name type="scientific">Geothermobacter hydrogeniphilus</name>
    <dbReference type="NCBI Taxonomy" id="1969733"/>
    <lineage>
        <taxon>Bacteria</taxon>
        <taxon>Pseudomonadati</taxon>
        <taxon>Thermodesulfobacteriota</taxon>
        <taxon>Desulfuromonadia</taxon>
        <taxon>Desulfuromonadales</taxon>
        <taxon>Geothermobacteraceae</taxon>
        <taxon>Geothermobacter</taxon>
    </lineage>
</organism>
<evidence type="ECO:0000256" key="2">
    <source>
        <dbReference type="ARBA" id="ARBA00022741"/>
    </source>
</evidence>
<protein>
    <recommendedName>
        <fullName evidence="5">5-formyltetrahydrofolate cyclo-ligase</fullName>
        <ecNumber evidence="5">6.3.3.2</ecNumber>
    </recommendedName>
</protein>
<feature type="binding site" evidence="4">
    <location>
        <position position="48"/>
    </location>
    <ligand>
        <name>substrate</name>
    </ligand>
</feature>
<evidence type="ECO:0000256" key="1">
    <source>
        <dbReference type="ARBA" id="ARBA00010638"/>
    </source>
</evidence>
<reference evidence="6 7" key="1">
    <citation type="submission" date="2017-03" db="EMBL/GenBank/DDBJ databases">
        <title>Genome sequence of Geothermobacter sp. EPR-M, Deep-Sea Iron Reducer.</title>
        <authorList>
            <person name="Tully B."/>
            <person name="Savalia P."/>
            <person name="Abuyen K."/>
            <person name="Baughan C."/>
            <person name="Romero E."/>
            <person name="Ronkowski C."/>
            <person name="Torres B."/>
            <person name="Tremblay J."/>
            <person name="Trujillo A."/>
            <person name="Tyler M."/>
            <person name="Perez-Rodriguez I."/>
            <person name="Amend J."/>
        </authorList>
    </citation>
    <scope>NUCLEOTIDE SEQUENCE [LARGE SCALE GENOMIC DNA]</scope>
    <source>
        <strain evidence="6 7">EPR-M</strain>
    </source>
</reference>